<dbReference type="PANTHER" id="PTHR36700">
    <property type="entry name" value="CRISPR SYSTEM CMR SUBUNIT CMR4"/>
    <property type="match status" value="1"/>
</dbReference>
<organism evidence="3">
    <name type="scientific">Nanobsidianus stetteri</name>
    <dbReference type="NCBI Taxonomy" id="1294122"/>
    <lineage>
        <taxon>Archaea</taxon>
        <taxon>Nanobdellota</taxon>
        <taxon>Candidatus Nanoarchaeia</taxon>
        <taxon>Nanoarchaeales</taxon>
        <taxon>Nanopusillaceae</taxon>
        <taxon>Candidatus Nanobsidianus</taxon>
    </lineage>
</organism>
<reference evidence="3" key="2">
    <citation type="submission" date="2017-05" db="EMBL/GenBank/DDBJ databases">
        <authorList>
            <person name="Song R."/>
            <person name="Chenine A.L."/>
            <person name="Ruprecht R.M."/>
        </authorList>
    </citation>
    <scope>NUCLEOTIDE SEQUENCE</scope>
    <source>
        <strain evidence="3">SCGC AB-777_F03</strain>
    </source>
</reference>
<comment type="caution">
    <text evidence="3">The sequence shown here is derived from an EMBL/GenBank/DDBJ whole genome shotgun (WGS) entry which is preliminary data.</text>
</comment>
<dbReference type="InterPro" id="IPR005537">
    <property type="entry name" value="RAMP_III_fam"/>
</dbReference>
<protein>
    <submittedName>
        <fullName evidence="3">Type III-B CRISPR module RAMP protein Cmr4</fullName>
    </submittedName>
</protein>
<name>A0A2T9WL07_NANST</name>
<proteinExistence type="predicted"/>
<dbReference type="AlphaFoldDB" id="A0A2T9WL07"/>
<dbReference type="NCBIfam" id="TIGR02580">
    <property type="entry name" value="cas_RAMP_Cmr4"/>
    <property type="match status" value="1"/>
</dbReference>
<keyword evidence="1" id="KW-0051">Antiviral defense</keyword>
<gene>
    <name evidence="3" type="primary">cmr4</name>
    <name evidence="3" type="ORF">DDW03_02175</name>
</gene>
<dbReference type="InterPro" id="IPR013410">
    <property type="entry name" value="CRISPR-assoc_RAMP_Cmr4"/>
</dbReference>
<evidence type="ECO:0000313" key="3">
    <source>
        <dbReference type="EMBL" id="PVU68511.1"/>
    </source>
</evidence>
<reference evidence="3" key="1">
    <citation type="journal article" date="2015" name="Appl. Environ. Microbiol.">
        <title>Nanoarchaeota, Their Sulfolobales Host, and Nanoarchaeota Virus Distribution across Yellowstone National Park Hot Springs.</title>
        <authorList>
            <person name="Munson-McGee J.H."/>
            <person name="Field E.K."/>
            <person name="Bateson M."/>
            <person name="Rooney C."/>
            <person name="Stepanauskas R."/>
            <person name="Young M.J."/>
        </authorList>
    </citation>
    <scope>NUCLEOTIDE SEQUENCE [LARGE SCALE GENOMIC DNA]</scope>
    <source>
        <strain evidence="3">SCGC AB-777_F03</strain>
    </source>
</reference>
<evidence type="ECO:0000259" key="2">
    <source>
        <dbReference type="Pfam" id="PF03787"/>
    </source>
</evidence>
<dbReference type="Pfam" id="PF03787">
    <property type="entry name" value="RAMPs"/>
    <property type="match status" value="1"/>
</dbReference>
<sequence length="309" mass="33892">MKGIPFVVYAITSLHVGMGRSSGVVDLPIQRDPQGFPIIFSSTFKGALKQHCGTVNNAINNNGRIDCSKAKVCCCLFGGEGVGGEGETDVTSVVSISDLYPLAIPVPSLDKGYVYLTSRYLISTITDLFKAVNYEEGVKFLSSIDPREGKVTQVDEATVGTDIKVPLVKVPSSLLDTLSNLGSIANKLKEGIAVEEDDRKAVFEIERGIIKYTRNRINMSTKTVLSGSLWTEEYLPHGSIFAGIMFLNTPRRNNYCNDDSDKNKVCDDECARQRLNEFIKDKEFYLNVGGKETIGKGIVKVRILGDKNE</sequence>
<dbReference type="EMBL" id="QEFP01000009">
    <property type="protein sequence ID" value="PVU68511.1"/>
    <property type="molecule type" value="Genomic_DNA"/>
</dbReference>
<dbReference type="GO" id="GO:0051607">
    <property type="term" value="P:defense response to virus"/>
    <property type="evidence" value="ECO:0007669"/>
    <property type="project" value="UniProtKB-KW"/>
</dbReference>
<feature type="domain" description="CRISPR type III-associated protein" evidence="2">
    <location>
        <begin position="9"/>
        <end position="300"/>
    </location>
</feature>
<dbReference type="PANTHER" id="PTHR36700:SF1">
    <property type="entry name" value="CRISPR SYSTEM CMR SUBUNIT CMR4"/>
    <property type="match status" value="1"/>
</dbReference>
<accession>A0A2T9WL07</accession>
<evidence type="ECO:0000256" key="1">
    <source>
        <dbReference type="ARBA" id="ARBA00023118"/>
    </source>
</evidence>